<reference evidence="19" key="1">
    <citation type="submission" date="2021-04" db="EMBL/GenBank/DDBJ databases">
        <title>Draft genome assembly of strain Phenylobacterium sp. 20VBR1 using MiniION and Illumina platforms.</title>
        <authorList>
            <person name="Thomas F.A."/>
            <person name="Krishnan K.P."/>
            <person name="Sinha R.K."/>
        </authorList>
    </citation>
    <scope>NUCLEOTIDE SEQUENCE</scope>
    <source>
        <strain evidence="19">20VBR1</strain>
    </source>
</reference>
<dbReference type="GO" id="GO:0005886">
    <property type="term" value="C:plasma membrane"/>
    <property type="evidence" value="ECO:0007669"/>
    <property type="project" value="UniProtKB-SubCell"/>
</dbReference>
<dbReference type="AlphaFoldDB" id="A0A941HVC5"/>
<evidence type="ECO:0000313" key="19">
    <source>
        <dbReference type="EMBL" id="MBR7618558.1"/>
    </source>
</evidence>
<keyword evidence="4" id="KW-1003">Cell membrane</keyword>
<keyword evidence="20" id="KW-1185">Reference proteome</keyword>
<evidence type="ECO:0000256" key="11">
    <source>
        <dbReference type="ARBA" id="ARBA00022840"/>
    </source>
</evidence>
<keyword evidence="8 16" id="KW-0812">Transmembrane</keyword>
<comment type="subcellular location">
    <subcellularLocation>
        <location evidence="2">Cell inner membrane</location>
        <topology evidence="2">Multi-pass membrane protein</topology>
    </subcellularLocation>
</comment>
<dbReference type="Gene3D" id="3.30.565.10">
    <property type="entry name" value="Histidine kinase-like ATPase, C-terminal domain"/>
    <property type="match status" value="1"/>
</dbReference>
<dbReference type="EC" id="2.7.13.3" evidence="3"/>
<dbReference type="Gene3D" id="1.10.287.130">
    <property type="match status" value="1"/>
</dbReference>
<dbReference type="InterPro" id="IPR004358">
    <property type="entry name" value="Sig_transdc_His_kin-like_C"/>
</dbReference>
<evidence type="ECO:0000256" key="8">
    <source>
        <dbReference type="ARBA" id="ARBA00022692"/>
    </source>
</evidence>
<dbReference type="InterPro" id="IPR005467">
    <property type="entry name" value="His_kinase_dom"/>
</dbReference>
<evidence type="ECO:0000256" key="16">
    <source>
        <dbReference type="SAM" id="Phobius"/>
    </source>
</evidence>
<keyword evidence="12 16" id="KW-1133">Transmembrane helix</keyword>
<evidence type="ECO:0000256" key="12">
    <source>
        <dbReference type="ARBA" id="ARBA00022989"/>
    </source>
</evidence>
<evidence type="ECO:0000256" key="4">
    <source>
        <dbReference type="ARBA" id="ARBA00022475"/>
    </source>
</evidence>
<dbReference type="CDD" id="cd00075">
    <property type="entry name" value="HATPase"/>
    <property type="match status" value="1"/>
</dbReference>
<evidence type="ECO:0000256" key="2">
    <source>
        <dbReference type="ARBA" id="ARBA00004429"/>
    </source>
</evidence>
<dbReference type="SMART" id="SM00304">
    <property type="entry name" value="HAMP"/>
    <property type="match status" value="1"/>
</dbReference>
<feature type="domain" description="Histidine kinase" evidence="17">
    <location>
        <begin position="262"/>
        <end position="458"/>
    </location>
</feature>
<dbReference type="InterPro" id="IPR036097">
    <property type="entry name" value="HisK_dim/P_sf"/>
</dbReference>
<evidence type="ECO:0000256" key="3">
    <source>
        <dbReference type="ARBA" id="ARBA00012438"/>
    </source>
</evidence>
<comment type="caution">
    <text evidence="19">The sequence shown here is derived from an EMBL/GenBank/DDBJ whole genome shotgun (WGS) entry which is preliminary data.</text>
</comment>
<evidence type="ECO:0000259" key="18">
    <source>
        <dbReference type="PROSITE" id="PS50885"/>
    </source>
</evidence>
<feature type="region of interest" description="Disordered" evidence="15">
    <location>
        <begin position="41"/>
        <end position="61"/>
    </location>
</feature>
<comment type="catalytic activity">
    <reaction evidence="1">
        <text>ATP + protein L-histidine = ADP + protein N-phospho-L-histidine.</text>
        <dbReference type="EC" id="2.7.13.3"/>
    </reaction>
</comment>
<evidence type="ECO:0000313" key="20">
    <source>
        <dbReference type="Proteomes" id="UP000622580"/>
    </source>
</evidence>
<dbReference type="GO" id="GO:0005524">
    <property type="term" value="F:ATP binding"/>
    <property type="evidence" value="ECO:0007669"/>
    <property type="project" value="UniProtKB-KW"/>
</dbReference>
<dbReference type="Pfam" id="PF02518">
    <property type="entry name" value="HATPase_c"/>
    <property type="match status" value="1"/>
</dbReference>
<dbReference type="InterPro" id="IPR003661">
    <property type="entry name" value="HisK_dim/P_dom"/>
</dbReference>
<keyword evidence="10 19" id="KW-0418">Kinase</keyword>
<keyword evidence="13" id="KW-0902">Two-component regulatory system</keyword>
<keyword evidence="14 16" id="KW-0472">Membrane</keyword>
<dbReference type="InterPro" id="IPR003660">
    <property type="entry name" value="HAMP_dom"/>
</dbReference>
<keyword evidence="5" id="KW-0997">Cell inner membrane</keyword>
<feature type="domain" description="HAMP" evidence="18">
    <location>
        <begin position="202"/>
        <end position="254"/>
    </location>
</feature>
<feature type="compositionally biased region" description="Pro residues" evidence="15">
    <location>
        <begin position="45"/>
        <end position="57"/>
    </location>
</feature>
<dbReference type="InterPro" id="IPR036890">
    <property type="entry name" value="HATPase_C_sf"/>
</dbReference>
<accession>A0A941HVC5</accession>
<dbReference type="EMBL" id="JAGSGD010000001">
    <property type="protein sequence ID" value="MBR7618558.1"/>
    <property type="molecule type" value="Genomic_DNA"/>
</dbReference>
<dbReference type="Proteomes" id="UP000622580">
    <property type="component" value="Unassembled WGS sequence"/>
</dbReference>
<evidence type="ECO:0000259" key="17">
    <source>
        <dbReference type="PROSITE" id="PS50109"/>
    </source>
</evidence>
<dbReference type="Pfam" id="PF00672">
    <property type="entry name" value="HAMP"/>
    <property type="match status" value="1"/>
</dbReference>
<keyword evidence="11" id="KW-0067">ATP-binding</keyword>
<dbReference type="SUPFAM" id="SSF47384">
    <property type="entry name" value="Homodimeric domain of signal transducing histidine kinase"/>
    <property type="match status" value="1"/>
</dbReference>
<evidence type="ECO:0000256" key="1">
    <source>
        <dbReference type="ARBA" id="ARBA00000085"/>
    </source>
</evidence>
<dbReference type="InterPro" id="IPR050980">
    <property type="entry name" value="2C_sensor_his_kinase"/>
</dbReference>
<dbReference type="InterPro" id="IPR003594">
    <property type="entry name" value="HATPase_dom"/>
</dbReference>
<dbReference type="SMART" id="SM00388">
    <property type="entry name" value="HisKA"/>
    <property type="match status" value="1"/>
</dbReference>
<dbReference type="CDD" id="cd00082">
    <property type="entry name" value="HisKA"/>
    <property type="match status" value="1"/>
</dbReference>
<sequence length="459" mass="49202">MTFAVVVLMPPPPQAVYRLEDVAQALKGGSLTPRFGRPLVREMLPAPPPEPADPPAPSAHARRQLAVLLSVPEDDVRLTQHLTFPGRLHRTLGIGGQAMEVRHETMMAGALEPPPPGEPPGRRRFRVFIAGPAGGPPPMMALREMGPPMFGEFSAAVRQSDGRWLVVRPQPEPFLNDWQGRVLLWLAGCLLLVAPLGYFFARRITAPLDRFARAAETLGRDPSGPLMALSGPAEVGAAARAFNDMQVRLKRFIDDRTAMVGAISHDLRTPLARIRFKLEGAPKPVKDAVLADVAQMEAMITSVLAFIRDASAARPRERLDLLSLLECLVDDAGGQDLSVLEASVPVTVEADALGLQRLFGNLLDNAVKYGARGRVRVFQDDGHAVVEIADDGPGLGAGDLERVFQPFYRAEAARTLDGGGVGLGLAVARSIARAHGGDVVLVSSAAGLTARVRLPLSVR</sequence>
<dbReference type="PANTHER" id="PTHR44936">
    <property type="entry name" value="SENSOR PROTEIN CREC"/>
    <property type="match status" value="1"/>
</dbReference>
<evidence type="ECO:0000256" key="5">
    <source>
        <dbReference type="ARBA" id="ARBA00022519"/>
    </source>
</evidence>
<dbReference type="PROSITE" id="PS50885">
    <property type="entry name" value="HAMP"/>
    <property type="match status" value="1"/>
</dbReference>
<evidence type="ECO:0000256" key="10">
    <source>
        <dbReference type="ARBA" id="ARBA00022777"/>
    </source>
</evidence>
<keyword evidence="9" id="KW-0547">Nucleotide-binding</keyword>
<evidence type="ECO:0000256" key="13">
    <source>
        <dbReference type="ARBA" id="ARBA00023012"/>
    </source>
</evidence>
<gene>
    <name evidence="19" type="ORF">JKL49_04085</name>
</gene>
<keyword evidence="7" id="KW-0808">Transferase</keyword>
<evidence type="ECO:0000256" key="6">
    <source>
        <dbReference type="ARBA" id="ARBA00022553"/>
    </source>
</evidence>
<dbReference type="PANTHER" id="PTHR44936:SF5">
    <property type="entry name" value="SENSOR HISTIDINE KINASE ENVZ"/>
    <property type="match status" value="1"/>
</dbReference>
<evidence type="ECO:0000256" key="9">
    <source>
        <dbReference type="ARBA" id="ARBA00022741"/>
    </source>
</evidence>
<organism evidence="19 20">
    <name type="scientific">Phenylobacterium glaciei</name>
    <dbReference type="NCBI Taxonomy" id="2803784"/>
    <lineage>
        <taxon>Bacteria</taxon>
        <taxon>Pseudomonadati</taxon>
        <taxon>Pseudomonadota</taxon>
        <taxon>Alphaproteobacteria</taxon>
        <taxon>Caulobacterales</taxon>
        <taxon>Caulobacteraceae</taxon>
        <taxon>Phenylobacterium</taxon>
    </lineage>
</organism>
<dbReference type="PROSITE" id="PS50109">
    <property type="entry name" value="HIS_KIN"/>
    <property type="match status" value="1"/>
</dbReference>
<evidence type="ECO:0000256" key="7">
    <source>
        <dbReference type="ARBA" id="ARBA00022679"/>
    </source>
</evidence>
<dbReference type="GO" id="GO:0000155">
    <property type="term" value="F:phosphorelay sensor kinase activity"/>
    <property type="evidence" value="ECO:0007669"/>
    <property type="project" value="InterPro"/>
</dbReference>
<keyword evidence="6" id="KW-0597">Phosphoprotein</keyword>
<dbReference type="SMART" id="SM00387">
    <property type="entry name" value="HATPase_c"/>
    <property type="match status" value="1"/>
</dbReference>
<protein>
    <recommendedName>
        <fullName evidence="3">histidine kinase</fullName>
        <ecNumber evidence="3">2.7.13.3</ecNumber>
    </recommendedName>
</protein>
<dbReference type="PRINTS" id="PR00344">
    <property type="entry name" value="BCTRLSENSOR"/>
</dbReference>
<name>A0A941HVC5_9CAUL</name>
<proteinExistence type="predicted"/>
<feature type="transmembrane region" description="Helical" evidence="16">
    <location>
        <begin position="182"/>
        <end position="201"/>
    </location>
</feature>
<evidence type="ECO:0000256" key="15">
    <source>
        <dbReference type="SAM" id="MobiDB-lite"/>
    </source>
</evidence>
<dbReference type="SUPFAM" id="SSF55874">
    <property type="entry name" value="ATPase domain of HSP90 chaperone/DNA topoisomerase II/histidine kinase"/>
    <property type="match status" value="1"/>
</dbReference>
<evidence type="ECO:0000256" key="14">
    <source>
        <dbReference type="ARBA" id="ARBA00023136"/>
    </source>
</evidence>